<evidence type="ECO:0000256" key="4">
    <source>
        <dbReference type="ARBA" id="ARBA00022692"/>
    </source>
</evidence>
<sequence length="307" mass="33320">MTKPDRISAARRIAALRLPGRDARLGLLLIAPIVLVMGALVLLPLVLTAWDSLYRIDPMRAGTPFIGAANYVNLFNDPEVRAATANTAWIVLLAVILETVGGVAFALLLQSMGPVRKWLLAAIILPWAMPSVVNSLIWSWMFNPSYGVLNAILHGLGLIPAGYVWSNDRTAALLIITIVHVWKMLPLTAVIMLAALQTIPMHLYEAAKIDGAGPIRTFFSITLPMTMGALAIAMTQSTVSAFNLFDEAWILGGASLDTRTLLIQVYMSAFQNLHMSYGMALSILVLIASLAVSLIYVARRRGETQGE</sequence>
<dbReference type="CDD" id="cd06261">
    <property type="entry name" value="TM_PBP2"/>
    <property type="match status" value="1"/>
</dbReference>
<dbReference type="InterPro" id="IPR051393">
    <property type="entry name" value="ABC_transporter_permease"/>
</dbReference>
<keyword evidence="3" id="KW-1003">Cell membrane</keyword>
<dbReference type="InterPro" id="IPR000515">
    <property type="entry name" value="MetI-like"/>
</dbReference>
<feature type="transmembrane region" description="Helical" evidence="7">
    <location>
        <begin position="88"/>
        <end position="109"/>
    </location>
</feature>
<name>A0ABU1JX50_9PROT</name>
<evidence type="ECO:0000256" key="5">
    <source>
        <dbReference type="ARBA" id="ARBA00022989"/>
    </source>
</evidence>
<feature type="transmembrane region" description="Helical" evidence="7">
    <location>
        <begin position="172"/>
        <end position="195"/>
    </location>
</feature>
<dbReference type="RefSeq" id="WP_309799956.1">
    <property type="nucleotide sequence ID" value="NZ_JAVDPW010000011.1"/>
</dbReference>
<gene>
    <name evidence="9" type="ORF">E9232_005749</name>
</gene>
<dbReference type="PROSITE" id="PS50928">
    <property type="entry name" value="ABC_TM1"/>
    <property type="match status" value="1"/>
</dbReference>
<dbReference type="Pfam" id="PF00528">
    <property type="entry name" value="BPD_transp_1"/>
    <property type="match status" value="1"/>
</dbReference>
<evidence type="ECO:0000256" key="2">
    <source>
        <dbReference type="ARBA" id="ARBA00022448"/>
    </source>
</evidence>
<dbReference type="PANTHER" id="PTHR30193:SF37">
    <property type="entry name" value="INNER MEMBRANE ABC TRANSPORTER PERMEASE PROTEIN YCJO"/>
    <property type="match status" value="1"/>
</dbReference>
<evidence type="ECO:0000313" key="9">
    <source>
        <dbReference type="EMBL" id="MDR6293199.1"/>
    </source>
</evidence>
<dbReference type="Gene3D" id="1.10.3720.10">
    <property type="entry name" value="MetI-like"/>
    <property type="match status" value="1"/>
</dbReference>
<keyword evidence="4 7" id="KW-0812">Transmembrane</keyword>
<dbReference type="SUPFAM" id="SSF161098">
    <property type="entry name" value="MetI-like"/>
    <property type="match status" value="1"/>
</dbReference>
<feature type="transmembrane region" description="Helical" evidence="7">
    <location>
        <begin position="215"/>
        <end position="236"/>
    </location>
</feature>
<keyword evidence="5 7" id="KW-1133">Transmembrane helix</keyword>
<comment type="subcellular location">
    <subcellularLocation>
        <location evidence="1 7">Cell membrane</location>
        <topology evidence="1 7">Multi-pass membrane protein</topology>
    </subcellularLocation>
</comment>
<evidence type="ECO:0000256" key="3">
    <source>
        <dbReference type="ARBA" id="ARBA00022475"/>
    </source>
</evidence>
<organism evidence="9 10">
    <name type="scientific">Inquilinus ginsengisoli</name>
    <dbReference type="NCBI Taxonomy" id="363840"/>
    <lineage>
        <taxon>Bacteria</taxon>
        <taxon>Pseudomonadati</taxon>
        <taxon>Pseudomonadota</taxon>
        <taxon>Alphaproteobacteria</taxon>
        <taxon>Rhodospirillales</taxon>
        <taxon>Rhodospirillaceae</taxon>
        <taxon>Inquilinus</taxon>
    </lineage>
</organism>
<dbReference type="EMBL" id="JAVDPW010000011">
    <property type="protein sequence ID" value="MDR6293199.1"/>
    <property type="molecule type" value="Genomic_DNA"/>
</dbReference>
<comment type="similarity">
    <text evidence="7">Belongs to the binding-protein-dependent transport system permease family.</text>
</comment>
<feature type="transmembrane region" description="Helical" evidence="7">
    <location>
        <begin position="25"/>
        <end position="50"/>
    </location>
</feature>
<keyword evidence="6 7" id="KW-0472">Membrane</keyword>
<evidence type="ECO:0000313" key="10">
    <source>
        <dbReference type="Proteomes" id="UP001262410"/>
    </source>
</evidence>
<keyword evidence="10" id="KW-1185">Reference proteome</keyword>
<keyword evidence="9" id="KW-0762">Sugar transport</keyword>
<reference evidence="9 10" key="1">
    <citation type="submission" date="2023-07" db="EMBL/GenBank/DDBJ databases">
        <title>Sorghum-associated microbial communities from plants grown in Nebraska, USA.</title>
        <authorList>
            <person name="Schachtman D."/>
        </authorList>
    </citation>
    <scope>NUCLEOTIDE SEQUENCE [LARGE SCALE GENOMIC DNA]</scope>
    <source>
        <strain evidence="9 10">584</strain>
    </source>
</reference>
<keyword evidence="2 7" id="KW-0813">Transport</keyword>
<evidence type="ECO:0000256" key="1">
    <source>
        <dbReference type="ARBA" id="ARBA00004651"/>
    </source>
</evidence>
<dbReference type="Proteomes" id="UP001262410">
    <property type="component" value="Unassembled WGS sequence"/>
</dbReference>
<accession>A0ABU1JX50</accession>
<feature type="transmembrane region" description="Helical" evidence="7">
    <location>
        <begin position="279"/>
        <end position="298"/>
    </location>
</feature>
<proteinExistence type="inferred from homology"/>
<evidence type="ECO:0000256" key="7">
    <source>
        <dbReference type="RuleBase" id="RU363032"/>
    </source>
</evidence>
<protein>
    <submittedName>
        <fullName evidence="9">Multiple sugar transport system permease protein</fullName>
    </submittedName>
</protein>
<feature type="domain" description="ABC transmembrane type-1" evidence="8">
    <location>
        <begin position="84"/>
        <end position="296"/>
    </location>
</feature>
<evidence type="ECO:0000259" key="8">
    <source>
        <dbReference type="PROSITE" id="PS50928"/>
    </source>
</evidence>
<evidence type="ECO:0000256" key="6">
    <source>
        <dbReference type="ARBA" id="ARBA00023136"/>
    </source>
</evidence>
<dbReference type="InterPro" id="IPR035906">
    <property type="entry name" value="MetI-like_sf"/>
</dbReference>
<comment type="caution">
    <text evidence="9">The sequence shown here is derived from an EMBL/GenBank/DDBJ whole genome shotgun (WGS) entry which is preliminary data.</text>
</comment>
<feature type="transmembrane region" description="Helical" evidence="7">
    <location>
        <begin position="118"/>
        <end position="140"/>
    </location>
</feature>
<dbReference type="PANTHER" id="PTHR30193">
    <property type="entry name" value="ABC TRANSPORTER PERMEASE PROTEIN"/>
    <property type="match status" value="1"/>
</dbReference>